<dbReference type="AlphaFoldDB" id="A0A1R3K9A3"/>
<accession>A0A1R3K9A3</accession>
<gene>
    <name evidence="1" type="ORF">CCACVL1_02320</name>
</gene>
<protein>
    <submittedName>
        <fullName evidence="1">Uncharacterized protein</fullName>
    </submittedName>
</protein>
<organism evidence="1 2">
    <name type="scientific">Corchorus capsularis</name>
    <name type="common">Jute</name>
    <dbReference type="NCBI Taxonomy" id="210143"/>
    <lineage>
        <taxon>Eukaryota</taxon>
        <taxon>Viridiplantae</taxon>
        <taxon>Streptophyta</taxon>
        <taxon>Embryophyta</taxon>
        <taxon>Tracheophyta</taxon>
        <taxon>Spermatophyta</taxon>
        <taxon>Magnoliopsida</taxon>
        <taxon>eudicotyledons</taxon>
        <taxon>Gunneridae</taxon>
        <taxon>Pentapetalae</taxon>
        <taxon>rosids</taxon>
        <taxon>malvids</taxon>
        <taxon>Malvales</taxon>
        <taxon>Malvaceae</taxon>
        <taxon>Grewioideae</taxon>
        <taxon>Apeibeae</taxon>
        <taxon>Corchorus</taxon>
    </lineage>
</organism>
<dbReference type="Gramene" id="OMP03675">
    <property type="protein sequence ID" value="OMP03675"/>
    <property type="gene ID" value="CCACVL1_02320"/>
</dbReference>
<name>A0A1R3K9A3_COCAP</name>
<dbReference type="Proteomes" id="UP000188268">
    <property type="component" value="Unassembled WGS sequence"/>
</dbReference>
<proteinExistence type="predicted"/>
<keyword evidence="2" id="KW-1185">Reference proteome</keyword>
<comment type="caution">
    <text evidence="1">The sequence shown here is derived from an EMBL/GenBank/DDBJ whole genome shotgun (WGS) entry which is preliminary data.</text>
</comment>
<evidence type="ECO:0000313" key="1">
    <source>
        <dbReference type="EMBL" id="OMP03675.1"/>
    </source>
</evidence>
<sequence length="48" mass="4857">MSSILSLATPVKSMKTWCNAVAPGANLLSSVAHNGICSIGVAVARLES</sequence>
<reference evidence="1 2" key="1">
    <citation type="submission" date="2013-09" db="EMBL/GenBank/DDBJ databases">
        <title>Corchorus capsularis genome sequencing.</title>
        <authorList>
            <person name="Alam M."/>
            <person name="Haque M.S."/>
            <person name="Islam M.S."/>
            <person name="Emdad E.M."/>
            <person name="Islam M.M."/>
            <person name="Ahmed B."/>
            <person name="Halim A."/>
            <person name="Hossen Q.M.M."/>
            <person name="Hossain M.Z."/>
            <person name="Ahmed R."/>
            <person name="Khan M.M."/>
            <person name="Islam R."/>
            <person name="Rashid M.M."/>
            <person name="Khan S.A."/>
            <person name="Rahman M.S."/>
            <person name="Alam M."/>
        </authorList>
    </citation>
    <scope>NUCLEOTIDE SEQUENCE [LARGE SCALE GENOMIC DNA]</scope>
    <source>
        <strain evidence="2">cv. CVL-1</strain>
        <tissue evidence="1">Whole seedling</tissue>
    </source>
</reference>
<evidence type="ECO:0000313" key="2">
    <source>
        <dbReference type="Proteomes" id="UP000188268"/>
    </source>
</evidence>
<dbReference type="EMBL" id="AWWV01005993">
    <property type="protein sequence ID" value="OMP03675.1"/>
    <property type="molecule type" value="Genomic_DNA"/>
</dbReference>